<reference evidence="2" key="1">
    <citation type="submission" date="2012-07" db="EMBL/GenBank/DDBJ databases">
        <title>Genome of the Chinese tree shrew, a rising model animal genetically related to primates.</title>
        <authorList>
            <person name="Zhang G."/>
            <person name="Fan Y."/>
            <person name="Yao Y."/>
            <person name="Huang Z."/>
        </authorList>
    </citation>
    <scope>NUCLEOTIDE SEQUENCE [LARGE SCALE GENOMIC DNA]</scope>
</reference>
<accession>L9L6Z2</accession>
<evidence type="ECO:0000313" key="2">
    <source>
        <dbReference type="Proteomes" id="UP000011518"/>
    </source>
</evidence>
<gene>
    <name evidence="1" type="ORF">TREES_T100016665</name>
</gene>
<dbReference type="EMBL" id="KB320486">
    <property type="protein sequence ID" value="ELW70668.1"/>
    <property type="molecule type" value="Genomic_DNA"/>
</dbReference>
<name>L9L6Z2_TUPCH</name>
<sequence>MGVLQELSNLLHHTVGRGSRKVLSSPGPASVGPPATTGSHAQSACWLFPTAYHVPRTTYVSTNSVWGQLFLLPLLEEPGVGRLFLLPLLEEPGVGQLFLLPLLEEPGVGRLFLLPLLEEPGVGRLFLLPLLEEPGVGRLFLLPLLEEPGVGRLFLLPLLEEPGVGRLFLLPLLEEPGVGRLFLLPLLEEPGVGQLFLLPLLEGQLFSNHMVPTVLHPCVEHTAVPLILPPGKHQAALFSLTLTQARQTLPLPVPRNRQRAIPLRACILVHDKRLLVLFSICTWTKKSQ</sequence>
<keyword evidence="2" id="KW-1185">Reference proteome</keyword>
<reference evidence="2" key="2">
    <citation type="journal article" date="2013" name="Nat. Commun.">
        <title>Genome of the Chinese tree shrew.</title>
        <authorList>
            <person name="Fan Y."/>
            <person name="Huang Z.Y."/>
            <person name="Cao C.C."/>
            <person name="Chen C.S."/>
            <person name="Chen Y.X."/>
            <person name="Fan D.D."/>
            <person name="He J."/>
            <person name="Hou H.L."/>
            <person name="Hu L."/>
            <person name="Hu X.T."/>
            <person name="Jiang X.T."/>
            <person name="Lai R."/>
            <person name="Lang Y.S."/>
            <person name="Liang B."/>
            <person name="Liao S.G."/>
            <person name="Mu D."/>
            <person name="Ma Y.Y."/>
            <person name="Niu Y.Y."/>
            <person name="Sun X.Q."/>
            <person name="Xia J.Q."/>
            <person name="Xiao J."/>
            <person name="Xiong Z.Q."/>
            <person name="Xu L."/>
            <person name="Yang L."/>
            <person name="Zhang Y."/>
            <person name="Zhao W."/>
            <person name="Zhao X.D."/>
            <person name="Zheng Y.T."/>
            <person name="Zhou J.M."/>
            <person name="Zhu Y.B."/>
            <person name="Zhang G.J."/>
            <person name="Wang J."/>
            <person name="Yao Y.G."/>
        </authorList>
    </citation>
    <scope>NUCLEOTIDE SEQUENCE [LARGE SCALE GENOMIC DNA]</scope>
</reference>
<dbReference type="InParanoid" id="L9L6Z2"/>
<evidence type="ECO:0000313" key="1">
    <source>
        <dbReference type="EMBL" id="ELW70668.1"/>
    </source>
</evidence>
<organism evidence="1 2">
    <name type="scientific">Tupaia chinensis</name>
    <name type="common">Chinese tree shrew</name>
    <name type="synonym">Tupaia belangeri chinensis</name>
    <dbReference type="NCBI Taxonomy" id="246437"/>
    <lineage>
        <taxon>Eukaryota</taxon>
        <taxon>Metazoa</taxon>
        <taxon>Chordata</taxon>
        <taxon>Craniata</taxon>
        <taxon>Vertebrata</taxon>
        <taxon>Euteleostomi</taxon>
        <taxon>Mammalia</taxon>
        <taxon>Eutheria</taxon>
        <taxon>Euarchontoglires</taxon>
        <taxon>Scandentia</taxon>
        <taxon>Tupaiidae</taxon>
        <taxon>Tupaia</taxon>
    </lineage>
</organism>
<dbReference type="AlphaFoldDB" id="L9L6Z2"/>
<proteinExistence type="predicted"/>
<protein>
    <submittedName>
        <fullName evidence="1">Uncharacterized protein</fullName>
    </submittedName>
</protein>
<dbReference type="Proteomes" id="UP000011518">
    <property type="component" value="Unassembled WGS sequence"/>
</dbReference>